<comment type="caution">
    <text evidence="6">The sequence shown here is derived from an EMBL/GenBank/DDBJ whole genome shotgun (WGS) entry which is preliminary data.</text>
</comment>
<dbReference type="Proteomes" id="UP000064189">
    <property type="component" value="Unassembled WGS sequence"/>
</dbReference>
<dbReference type="PANTHER" id="PTHR30136">
    <property type="entry name" value="HELIX-TURN-HELIX TRANSCRIPTIONAL REGULATOR, ICLR FAMILY"/>
    <property type="match status" value="1"/>
</dbReference>
<keyword evidence="1" id="KW-0805">Transcription regulation</keyword>
<evidence type="ECO:0000259" key="5">
    <source>
        <dbReference type="PROSITE" id="PS51078"/>
    </source>
</evidence>
<dbReference type="InterPro" id="IPR036388">
    <property type="entry name" value="WH-like_DNA-bd_sf"/>
</dbReference>
<dbReference type="EMBL" id="LNNH01000055">
    <property type="protein sequence ID" value="KWW11255.1"/>
    <property type="molecule type" value="Genomic_DNA"/>
</dbReference>
<gene>
    <name evidence="6" type="ORF">AS888_01580</name>
</gene>
<dbReference type="AlphaFoldDB" id="A0A125QQZ4"/>
<name>A0A125QQZ4_9BACI</name>
<keyword evidence="3" id="KW-0804">Transcription</keyword>
<dbReference type="PANTHER" id="PTHR30136:SF24">
    <property type="entry name" value="HTH-TYPE TRANSCRIPTIONAL REPRESSOR ALLR"/>
    <property type="match status" value="1"/>
</dbReference>
<dbReference type="InterPro" id="IPR014757">
    <property type="entry name" value="Tscrpt_reg_IclR_C"/>
</dbReference>
<dbReference type="GO" id="GO:0003700">
    <property type="term" value="F:DNA-binding transcription factor activity"/>
    <property type="evidence" value="ECO:0007669"/>
    <property type="project" value="TreeGrafter"/>
</dbReference>
<evidence type="ECO:0000256" key="2">
    <source>
        <dbReference type="ARBA" id="ARBA00023125"/>
    </source>
</evidence>
<dbReference type="InterPro" id="IPR005471">
    <property type="entry name" value="Tscrpt_reg_IclR_N"/>
</dbReference>
<dbReference type="Gene3D" id="1.10.10.10">
    <property type="entry name" value="Winged helix-like DNA-binding domain superfamily/Winged helix DNA-binding domain"/>
    <property type="match status" value="1"/>
</dbReference>
<feature type="domain" description="IclR-ED" evidence="5">
    <location>
        <begin position="66"/>
        <end position="243"/>
    </location>
</feature>
<protein>
    <submittedName>
        <fullName evidence="6">IclR family transcriptional regulator</fullName>
    </submittedName>
</protein>
<evidence type="ECO:0000259" key="4">
    <source>
        <dbReference type="PROSITE" id="PS51077"/>
    </source>
</evidence>
<feature type="domain" description="HTH iclR-type" evidence="4">
    <location>
        <begin position="1"/>
        <end position="65"/>
    </location>
</feature>
<dbReference type="SUPFAM" id="SSF55781">
    <property type="entry name" value="GAF domain-like"/>
    <property type="match status" value="1"/>
</dbReference>
<dbReference type="Gene3D" id="3.30.450.40">
    <property type="match status" value="1"/>
</dbReference>
<evidence type="ECO:0000313" key="7">
    <source>
        <dbReference type="Proteomes" id="UP000064189"/>
    </source>
</evidence>
<dbReference type="PROSITE" id="PS51078">
    <property type="entry name" value="ICLR_ED"/>
    <property type="match status" value="1"/>
</dbReference>
<evidence type="ECO:0000256" key="3">
    <source>
        <dbReference type="ARBA" id="ARBA00023163"/>
    </source>
</evidence>
<organism evidence="6 7">
    <name type="scientific">Peribacillus simplex</name>
    <dbReference type="NCBI Taxonomy" id="1478"/>
    <lineage>
        <taxon>Bacteria</taxon>
        <taxon>Bacillati</taxon>
        <taxon>Bacillota</taxon>
        <taxon>Bacilli</taxon>
        <taxon>Bacillales</taxon>
        <taxon>Bacillaceae</taxon>
        <taxon>Peribacillus</taxon>
    </lineage>
</organism>
<dbReference type="InterPro" id="IPR029016">
    <property type="entry name" value="GAF-like_dom_sf"/>
</dbReference>
<keyword evidence="7" id="KW-1185">Reference proteome</keyword>
<dbReference type="GO" id="GO:0003677">
    <property type="term" value="F:DNA binding"/>
    <property type="evidence" value="ECO:0007669"/>
    <property type="project" value="UniProtKB-KW"/>
</dbReference>
<dbReference type="SMART" id="SM00346">
    <property type="entry name" value="HTH_ICLR"/>
    <property type="match status" value="1"/>
</dbReference>
<dbReference type="PROSITE" id="PS51077">
    <property type="entry name" value="HTH_ICLR"/>
    <property type="match status" value="1"/>
</dbReference>
<sequence>MQSIDRAMNVINVLVSNSSVNGLAITDLSQECELPVSSMHRLLKAMSKHGLIQQDEQSKHYGLGNIWLEYGLRMYDKMDYISQIRPELERLMNRVKESVYLSQPMEMESLIIERIDSEKSQIRVYDQLGSRIPMHIGAANKAMLAYMPYIQANEIIDALVPEDERAALWDILKETKVRGYGISHNERTEGTSSVAVPILNHFGEVHGAVSIGFVSFNLTEDRLDFLIQHVMETGSRISSKLGYRGP</sequence>
<evidence type="ECO:0000256" key="1">
    <source>
        <dbReference type="ARBA" id="ARBA00023015"/>
    </source>
</evidence>
<dbReference type="GO" id="GO:0045892">
    <property type="term" value="P:negative regulation of DNA-templated transcription"/>
    <property type="evidence" value="ECO:0007669"/>
    <property type="project" value="TreeGrafter"/>
</dbReference>
<dbReference type="InterPro" id="IPR050707">
    <property type="entry name" value="HTH_MetabolicPath_Reg"/>
</dbReference>
<dbReference type="RefSeq" id="WP_061144198.1">
    <property type="nucleotide sequence ID" value="NZ_LNNH01000055.1"/>
</dbReference>
<dbReference type="Pfam" id="PF01614">
    <property type="entry name" value="IclR_C"/>
    <property type="match status" value="1"/>
</dbReference>
<accession>A0A125QQZ4</accession>
<dbReference type="Pfam" id="PF09339">
    <property type="entry name" value="HTH_IclR"/>
    <property type="match status" value="1"/>
</dbReference>
<keyword evidence="2" id="KW-0238">DNA-binding</keyword>
<dbReference type="InterPro" id="IPR036390">
    <property type="entry name" value="WH_DNA-bd_sf"/>
</dbReference>
<reference evidence="6 7" key="1">
    <citation type="submission" date="2015-11" db="EMBL/GenBank/DDBJ databases">
        <title>Genome Sequence of Bacillus simplex strain VanAntwerpen2.</title>
        <authorList>
            <person name="Couger M.B."/>
        </authorList>
    </citation>
    <scope>NUCLEOTIDE SEQUENCE [LARGE SCALE GENOMIC DNA]</scope>
    <source>
        <strain evidence="6 7">VanAntwerpen02</strain>
    </source>
</reference>
<evidence type="ECO:0000313" key="6">
    <source>
        <dbReference type="EMBL" id="KWW11255.1"/>
    </source>
</evidence>
<proteinExistence type="predicted"/>
<dbReference type="SUPFAM" id="SSF46785">
    <property type="entry name" value="Winged helix' DNA-binding domain"/>
    <property type="match status" value="1"/>
</dbReference>